<gene>
    <name evidence="5" type="ORF">C7999DRAFT_38842</name>
</gene>
<reference evidence="5" key="2">
    <citation type="submission" date="2023-05" db="EMBL/GenBank/DDBJ databases">
        <authorList>
            <consortium name="Lawrence Berkeley National Laboratory"/>
            <person name="Steindorff A."/>
            <person name="Hensen N."/>
            <person name="Bonometti L."/>
            <person name="Westerberg I."/>
            <person name="Brannstrom I.O."/>
            <person name="Guillou S."/>
            <person name="Cros-Aarteil S."/>
            <person name="Calhoun S."/>
            <person name="Haridas S."/>
            <person name="Kuo A."/>
            <person name="Mondo S."/>
            <person name="Pangilinan J."/>
            <person name="Riley R."/>
            <person name="Labutti K."/>
            <person name="Andreopoulos B."/>
            <person name="Lipzen A."/>
            <person name="Chen C."/>
            <person name="Yanf M."/>
            <person name="Daum C."/>
            <person name="Ng V."/>
            <person name="Clum A."/>
            <person name="Ohm R."/>
            <person name="Martin F."/>
            <person name="Silar P."/>
            <person name="Natvig D."/>
            <person name="Lalanne C."/>
            <person name="Gautier V."/>
            <person name="Ament-Velasquez S.L."/>
            <person name="Kruys A."/>
            <person name="Hutchinson M.I."/>
            <person name="Powell A.J."/>
            <person name="Barry K."/>
            <person name="Miller A.N."/>
            <person name="Grigoriev I.V."/>
            <person name="Debuchy R."/>
            <person name="Gladieux P."/>
            <person name="Thoren M.H."/>
            <person name="Johannesson H."/>
        </authorList>
    </citation>
    <scope>NUCLEOTIDE SEQUENCE</scope>
    <source>
        <strain evidence="5">CBS 359.72</strain>
    </source>
</reference>
<dbReference type="Pfam" id="PF00931">
    <property type="entry name" value="NB-ARC"/>
    <property type="match status" value="1"/>
</dbReference>
<dbReference type="Gene3D" id="1.25.40.10">
    <property type="entry name" value="Tetratricopeptide repeat domain"/>
    <property type="match status" value="1"/>
</dbReference>
<dbReference type="InterPro" id="IPR027417">
    <property type="entry name" value="P-loop_NTPase"/>
</dbReference>
<evidence type="ECO:0000259" key="4">
    <source>
        <dbReference type="Pfam" id="PF25000"/>
    </source>
</evidence>
<evidence type="ECO:0008006" key="7">
    <source>
        <dbReference type="Google" id="ProtNLM"/>
    </source>
</evidence>
<protein>
    <recommendedName>
        <fullName evidence="7">NB-ARC domain-containing protein</fullName>
    </recommendedName>
</protein>
<dbReference type="Pfam" id="PF13374">
    <property type="entry name" value="TPR_10"/>
    <property type="match status" value="1"/>
</dbReference>
<evidence type="ECO:0000256" key="1">
    <source>
        <dbReference type="SAM" id="Coils"/>
    </source>
</evidence>
<feature type="domain" description="NB-ARC" evidence="3">
    <location>
        <begin position="216"/>
        <end position="355"/>
    </location>
</feature>
<keyword evidence="6" id="KW-1185">Reference proteome</keyword>
<dbReference type="SUPFAM" id="SSF48452">
    <property type="entry name" value="TPR-like"/>
    <property type="match status" value="1"/>
</dbReference>
<feature type="coiled-coil region" evidence="1">
    <location>
        <begin position="823"/>
        <end position="850"/>
    </location>
</feature>
<dbReference type="SUPFAM" id="SSF52540">
    <property type="entry name" value="P-loop containing nucleoside triphosphate hydrolases"/>
    <property type="match status" value="1"/>
</dbReference>
<keyword evidence="1" id="KW-0175">Coiled coil</keyword>
<organism evidence="5 6">
    <name type="scientific">Corynascus novoguineensis</name>
    <dbReference type="NCBI Taxonomy" id="1126955"/>
    <lineage>
        <taxon>Eukaryota</taxon>
        <taxon>Fungi</taxon>
        <taxon>Dikarya</taxon>
        <taxon>Ascomycota</taxon>
        <taxon>Pezizomycotina</taxon>
        <taxon>Sordariomycetes</taxon>
        <taxon>Sordariomycetidae</taxon>
        <taxon>Sordariales</taxon>
        <taxon>Chaetomiaceae</taxon>
        <taxon>Corynascus</taxon>
    </lineage>
</organism>
<comment type="caution">
    <text evidence="5">The sequence shown here is derived from an EMBL/GenBank/DDBJ whole genome shotgun (WGS) entry which is preliminary data.</text>
</comment>
<dbReference type="PANTHER" id="PTHR35205:SF1">
    <property type="entry name" value="ZU5 DOMAIN-CONTAINING PROTEIN"/>
    <property type="match status" value="1"/>
</dbReference>
<dbReference type="InterPro" id="IPR002182">
    <property type="entry name" value="NB-ARC"/>
</dbReference>
<reference evidence="5" key="1">
    <citation type="journal article" date="2023" name="Mol. Phylogenet. Evol.">
        <title>Genome-scale phylogeny and comparative genomics of the fungal order Sordariales.</title>
        <authorList>
            <person name="Hensen N."/>
            <person name="Bonometti L."/>
            <person name="Westerberg I."/>
            <person name="Brannstrom I.O."/>
            <person name="Guillou S."/>
            <person name="Cros-Aarteil S."/>
            <person name="Calhoun S."/>
            <person name="Haridas S."/>
            <person name="Kuo A."/>
            <person name="Mondo S."/>
            <person name="Pangilinan J."/>
            <person name="Riley R."/>
            <person name="LaButti K."/>
            <person name="Andreopoulos B."/>
            <person name="Lipzen A."/>
            <person name="Chen C."/>
            <person name="Yan M."/>
            <person name="Daum C."/>
            <person name="Ng V."/>
            <person name="Clum A."/>
            <person name="Steindorff A."/>
            <person name="Ohm R.A."/>
            <person name="Martin F."/>
            <person name="Silar P."/>
            <person name="Natvig D.O."/>
            <person name="Lalanne C."/>
            <person name="Gautier V."/>
            <person name="Ament-Velasquez S.L."/>
            <person name="Kruys A."/>
            <person name="Hutchinson M.I."/>
            <person name="Powell A.J."/>
            <person name="Barry K."/>
            <person name="Miller A.N."/>
            <person name="Grigoriev I.V."/>
            <person name="Debuchy R."/>
            <person name="Gladieux P."/>
            <person name="Hiltunen Thoren M."/>
            <person name="Johannesson H."/>
        </authorList>
    </citation>
    <scope>NUCLEOTIDE SEQUENCE</scope>
    <source>
        <strain evidence="5">CBS 359.72</strain>
    </source>
</reference>
<dbReference type="PANTHER" id="PTHR35205">
    <property type="entry name" value="NB-ARC AND TPR DOMAIN PROTEIN"/>
    <property type="match status" value="1"/>
</dbReference>
<dbReference type="Proteomes" id="UP001303647">
    <property type="component" value="Unassembled WGS sequence"/>
</dbReference>
<dbReference type="GO" id="GO:0043531">
    <property type="term" value="F:ADP binding"/>
    <property type="evidence" value="ECO:0007669"/>
    <property type="project" value="InterPro"/>
</dbReference>
<dbReference type="EMBL" id="MU857616">
    <property type="protein sequence ID" value="KAK4250129.1"/>
    <property type="molecule type" value="Genomic_DNA"/>
</dbReference>
<feature type="compositionally biased region" description="Polar residues" evidence="2">
    <location>
        <begin position="1"/>
        <end position="18"/>
    </location>
</feature>
<evidence type="ECO:0000259" key="3">
    <source>
        <dbReference type="Pfam" id="PF00931"/>
    </source>
</evidence>
<dbReference type="PRINTS" id="PR00364">
    <property type="entry name" value="DISEASERSIST"/>
</dbReference>
<dbReference type="Pfam" id="PF25000">
    <property type="entry name" value="DUF7779"/>
    <property type="match status" value="1"/>
</dbReference>
<name>A0AAN7HT71_9PEZI</name>
<accession>A0AAN7HT71</accession>
<dbReference type="InterPro" id="IPR011990">
    <property type="entry name" value="TPR-like_helical_dom_sf"/>
</dbReference>
<proteinExistence type="predicted"/>
<dbReference type="AlphaFoldDB" id="A0AAN7HT71"/>
<dbReference type="InterPro" id="IPR056681">
    <property type="entry name" value="DUF7779"/>
</dbReference>
<feature type="region of interest" description="Disordered" evidence="2">
    <location>
        <begin position="1"/>
        <end position="26"/>
    </location>
</feature>
<dbReference type="Gene3D" id="3.40.50.300">
    <property type="entry name" value="P-loop containing nucleotide triphosphate hydrolases"/>
    <property type="match status" value="1"/>
</dbReference>
<evidence type="ECO:0000313" key="5">
    <source>
        <dbReference type="EMBL" id="KAK4250129.1"/>
    </source>
</evidence>
<evidence type="ECO:0000256" key="2">
    <source>
        <dbReference type="SAM" id="MobiDB-lite"/>
    </source>
</evidence>
<evidence type="ECO:0000313" key="6">
    <source>
        <dbReference type="Proteomes" id="UP001303647"/>
    </source>
</evidence>
<sequence length="874" mass="97462">MSSSVGAKSSDNRTSPPSSGAVPEAPTNSVWQATIEKYYGELAKGGMKTSMIDKDLCAEAISRLQSIVFGLNDFVAFTTWAIGLNGKVTGVLWGSIRLIVKFSQPVLLDVIEILESLQSALPRIRKYEQENRNAWAKFSRDSGEVIANVRKYSRRVDKVSDMIRLSKEIYAAETMAALKDFQGHRVRSDSAKLPCFMIPYGLNLRFFWKGCDNRLRAVGIHGLGGVGKTQLALQYANTSMDVYEIIAWISSETQMKLVQSLSNLANKLGLVEGATEDDYQNIGKVRDWLNTASRPFLLVFDNVDKIDLLDQIWLASSRGSVIITSRSPSQIARRVNTTITLSSFSVEDGREVLQSLTGIRPANDKEEAAAREVCRLIGGLPLAMAQISNFIRDGSYSYAEFLETYEKSAEKIFAKLEPPVEYNHTLLTTWDISLQNLSAKAAALQNLLVFFDPDTIPERLLSNNKVEIQDGRFEFLADDFDFREAVVELNRTSLISRLSGSKALQSKEDRISNFDNAIQMLYHSFPNTWQQRGAHQGHGWASWETCDAALPHVSWLMEMSEKHKLNTSEPGRWADYLWEKKQPLLASTFFEFALGKIDGESIPIAITAQANRIMGYLSIDLARPRAALAAYERALSLRERLEGVSSPGVADVCDSLACAFVEVGNAARAAAHLDRAMAIHEAHDVSAASRTLAILALKRLRAGQADGALAAIRECWRLQGMMQAQIEASRYPKHSGDIMLLARVLWLQGRKAEAQELASRTIEMRRSVYGERGGPRVADSLFTVARMLEDEPVLASRMLREVITMSGDAPELRPHLARALWFSARLEAKMGGQQDNLAELEERAREVRNAIEGREWPDEDSDEGFTRLVSCMLW</sequence>
<feature type="domain" description="DUF7779" evidence="4">
    <location>
        <begin position="433"/>
        <end position="505"/>
    </location>
</feature>